<keyword evidence="9 12" id="KW-0406">Ion transport</keyword>
<evidence type="ECO:0000256" key="2">
    <source>
        <dbReference type="ARBA" id="ARBA00006810"/>
    </source>
</evidence>
<evidence type="ECO:0000256" key="8">
    <source>
        <dbReference type="ARBA" id="ARBA00022989"/>
    </source>
</evidence>
<feature type="transmembrane region" description="Helical" evidence="12">
    <location>
        <begin position="191"/>
        <end position="211"/>
    </location>
</feature>
<dbReference type="FunFam" id="1.20.120.220:FF:000002">
    <property type="entry name" value="ATP synthase subunit a"/>
    <property type="match status" value="1"/>
</dbReference>
<keyword evidence="6 12" id="KW-0812">Transmembrane</keyword>
<dbReference type="InterPro" id="IPR045082">
    <property type="entry name" value="ATP_syn_F0_a_bact/chloroplast"/>
</dbReference>
<keyword evidence="7 12" id="KW-0375">Hydrogen ion transport</keyword>
<keyword evidence="3 12" id="KW-0813">Transport</keyword>
<feature type="transmembrane region" description="Helical" evidence="12">
    <location>
        <begin position="231"/>
        <end position="252"/>
    </location>
</feature>
<dbReference type="GO" id="GO:0045259">
    <property type="term" value="C:proton-transporting ATP synthase complex"/>
    <property type="evidence" value="ECO:0007669"/>
    <property type="project" value="UniProtKB-KW"/>
</dbReference>
<comment type="function">
    <text evidence="12 13">Key component of the proton channel; it plays a direct role in the translocation of protons across the membrane.</text>
</comment>
<evidence type="ECO:0000256" key="6">
    <source>
        <dbReference type="ARBA" id="ARBA00022692"/>
    </source>
</evidence>
<evidence type="ECO:0000256" key="4">
    <source>
        <dbReference type="ARBA" id="ARBA00022475"/>
    </source>
</evidence>
<keyword evidence="11 12" id="KW-0066">ATP synthesis</keyword>
<keyword evidence="8 12" id="KW-1133">Transmembrane helix</keyword>
<reference evidence="14" key="2">
    <citation type="submission" date="2023-08" db="EMBL/GenBank/DDBJ databases">
        <authorList>
            <person name="Luo J."/>
        </authorList>
    </citation>
    <scope>NUCLEOTIDE SEQUENCE</scope>
    <source>
        <strain evidence="14">DSM 25064</strain>
    </source>
</reference>
<dbReference type="PROSITE" id="PS00449">
    <property type="entry name" value="ATPASE_A"/>
    <property type="match status" value="1"/>
</dbReference>
<proteinExistence type="inferred from homology"/>
<keyword evidence="15" id="KW-1185">Reference proteome</keyword>
<evidence type="ECO:0000256" key="9">
    <source>
        <dbReference type="ARBA" id="ARBA00023065"/>
    </source>
</evidence>
<comment type="similarity">
    <text evidence="2 12 13">Belongs to the ATPase A chain family.</text>
</comment>
<dbReference type="EMBL" id="JAUUUU010000003">
    <property type="protein sequence ID" value="MDP1520763.1"/>
    <property type="molecule type" value="Genomic_DNA"/>
</dbReference>
<evidence type="ECO:0000256" key="10">
    <source>
        <dbReference type="ARBA" id="ARBA00023136"/>
    </source>
</evidence>
<evidence type="ECO:0000256" key="12">
    <source>
        <dbReference type="HAMAP-Rule" id="MF_01393"/>
    </source>
</evidence>
<dbReference type="InterPro" id="IPR000568">
    <property type="entry name" value="ATP_synth_F0_asu"/>
</dbReference>
<evidence type="ECO:0000256" key="3">
    <source>
        <dbReference type="ARBA" id="ARBA00022448"/>
    </source>
</evidence>
<dbReference type="RefSeq" id="WP_305170337.1">
    <property type="nucleotide sequence ID" value="NZ_JAUUUU010000003.1"/>
</dbReference>
<dbReference type="PANTHER" id="PTHR42823">
    <property type="entry name" value="ATP SYNTHASE SUBUNIT A, CHLOROPLASTIC"/>
    <property type="match status" value="1"/>
</dbReference>
<keyword evidence="10 12" id="KW-0472">Membrane</keyword>
<sequence>MAGDTQQTGTEYIQHHLTNLTFGHTEHGWGFAHSAAEAKEMGFMAINVDSLGWSIGLGLVFALLFRWAAKRATTGIPTGWQNFVELMVEFVDGTVKDSFHGRNPWIAPMALTIFVWVFLMNLMDLIPVDVVPYLMSLAGVHFQKIVPSTDPNITLGMALAVFSMIIYYSIKVKGVGGFLGELSLQPFSAKNPLVQAIFVPINLALELVGLLAKPFSLGLRLFGNMYAGEMIFILIAMMYSAGLILGTFGGVLQLGWAIFHILVITLQAFIFMVLTIVYLSMAHEDH</sequence>
<dbReference type="CDD" id="cd00310">
    <property type="entry name" value="ATP-synt_Fo_a_6"/>
    <property type="match status" value="1"/>
</dbReference>
<dbReference type="GO" id="GO:0042777">
    <property type="term" value="P:proton motive force-driven plasma membrane ATP synthesis"/>
    <property type="evidence" value="ECO:0007669"/>
    <property type="project" value="TreeGrafter"/>
</dbReference>
<dbReference type="InterPro" id="IPR035908">
    <property type="entry name" value="F0_ATP_A_sf"/>
</dbReference>
<evidence type="ECO:0000256" key="11">
    <source>
        <dbReference type="ARBA" id="ARBA00023310"/>
    </source>
</evidence>
<feature type="transmembrane region" description="Helical" evidence="12">
    <location>
        <begin position="153"/>
        <end position="170"/>
    </location>
</feature>
<gene>
    <name evidence="12 14" type="primary">atpB</name>
    <name evidence="14" type="ORF">Q8A57_07280</name>
</gene>
<dbReference type="Gene3D" id="1.20.120.220">
    <property type="entry name" value="ATP synthase, F0 complex, subunit A"/>
    <property type="match status" value="1"/>
</dbReference>
<feature type="transmembrane region" description="Helical" evidence="12">
    <location>
        <begin position="51"/>
        <end position="69"/>
    </location>
</feature>
<evidence type="ECO:0000313" key="15">
    <source>
        <dbReference type="Proteomes" id="UP001178354"/>
    </source>
</evidence>
<protein>
    <recommendedName>
        <fullName evidence="12 13">ATP synthase subunit a</fullName>
    </recommendedName>
    <alternativeName>
        <fullName evidence="12">ATP synthase F0 sector subunit a</fullName>
    </alternativeName>
    <alternativeName>
        <fullName evidence="12">F-ATPase subunit 6</fullName>
    </alternativeName>
</protein>
<dbReference type="Pfam" id="PF00119">
    <property type="entry name" value="ATP-synt_A"/>
    <property type="match status" value="1"/>
</dbReference>
<dbReference type="GO" id="GO:0046933">
    <property type="term" value="F:proton-transporting ATP synthase activity, rotational mechanism"/>
    <property type="evidence" value="ECO:0007669"/>
    <property type="project" value="UniProtKB-UniRule"/>
</dbReference>
<evidence type="ECO:0000313" key="14">
    <source>
        <dbReference type="EMBL" id="MDP1520763.1"/>
    </source>
</evidence>
<evidence type="ECO:0000256" key="13">
    <source>
        <dbReference type="RuleBase" id="RU000483"/>
    </source>
</evidence>
<dbReference type="NCBIfam" id="NF004477">
    <property type="entry name" value="PRK05815.1-1"/>
    <property type="match status" value="1"/>
</dbReference>
<dbReference type="GO" id="GO:0005886">
    <property type="term" value="C:plasma membrane"/>
    <property type="evidence" value="ECO:0007669"/>
    <property type="project" value="UniProtKB-SubCell"/>
</dbReference>
<organism evidence="14 15">
    <name type="scientific">Porticoccus litoralis</name>
    <dbReference type="NCBI Taxonomy" id="434086"/>
    <lineage>
        <taxon>Bacteria</taxon>
        <taxon>Pseudomonadati</taxon>
        <taxon>Pseudomonadota</taxon>
        <taxon>Gammaproteobacteria</taxon>
        <taxon>Cellvibrionales</taxon>
        <taxon>Porticoccaceae</taxon>
        <taxon>Porticoccus</taxon>
    </lineage>
</organism>
<dbReference type="SUPFAM" id="SSF81336">
    <property type="entry name" value="F1F0 ATP synthase subunit A"/>
    <property type="match status" value="1"/>
</dbReference>
<feature type="transmembrane region" description="Helical" evidence="12">
    <location>
        <begin position="259"/>
        <end position="281"/>
    </location>
</feature>
<dbReference type="PANTHER" id="PTHR42823:SF3">
    <property type="entry name" value="ATP SYNTHASE SUBUNIT A, CHLOROPLASTIC"/>
    <property type="match status" value="1"/>
</dbReference>
<evidence type="ECO:0000256" key="1">
    <source>
        <dbReference type="ARBA" id="ARBA00004141"/>
    </source>
</evidence>
<dbReference type="Proteomes" id="UP001178354">
    <property type="component" value="Unassembled WGS sequence"/>
</dbReference>
<evidence type="ECO:0000256" key="5">
    <source>
        <dbReference type="ARBA" id="ARBA00022547"/>
    </source>
</evidence>
<name>A0AAW8B4D2_9GAMM</name>
<dbReference type="NCBIfam" id="TIGR01131">
    <property type="entry name" value="ATP_synt_6_or_A"/>
    <property type="match status" value="1"/>
</dbReference>
<accession>A0AAW8B4D2</accession>
<reference evidence="14" key="1">
    <citation type="journal article" date="2010" name="Int. J. Syst. Evol. Microbiol.">
        <title>Porticoccus litoralis gen. nov., sp. nov., a gammaproteobacterium isolated from the Yellow Sea.</title>
        <authorList>
            <person name="Oh H.M."/>
            <person name="Kim H."/>
            <person name="Kim K.M."/>
            <person name="Min G.S."/>
            <person name="Cho J.C."/>
        </authorList>
    </citation>
    <scope>NUCLEOTIDE SEQUENCE</scope>
    <source>
        <strain evidence="14">DSM 25064</strain>
    </source>
</reference>
<comment type="subcellular location">
    <subcellularLocation>
        <location evidence="12 13">Cell membrane</location>
        <topology evidence="12 13">Multi-pass membrane protein</topology>
    </subcellularLocation>
    <subcellularLocation>
        <location evidence="1">Membrane</location>
        <topology evidence="1">Multi-pass membrane protein</topology>
    </subcellularLocation>
</comment>
<dbReference type="AlphaFoldDB" id="A0AAW8B4D2"/>
<keyword evidence="4 12" id="KW-1003">Cell membrane</keyword>
<comment type="caution">
    <text evidence="14">The sequence shown here is derived from an EMBL/GenBank/DDBJ whole genome shotgun (WGS) entry which is preliminary data.</text>
</comment>
<dbReference type="InterPro" id="IPR023011">
    <property type="entry name" value="ATP_synth_F0_asu_AS"/>
</dbReference>
<evidence type="ECO:0000256" key="7">
    <source>
        <dbReference type="ARBA" id="ARBA00022781"/>
    </source>
</evidence>
<feature type="transmembrane region" description="Helical" evidence="12">
    <location>
        <begin position="105"/>
        <end position="126"/>
    </location>
</feature>
<keyword evidence="5 12" id="KW-0138">CF(0)</keyword>
<dbReference type="HAMAP" id="MF_01393">
    <property type="entry name" value="ATP_synth_a_bact"/>
    <property type="match status" value="1"/>
</dbReference>